<feature type="compositionally biased region" description="Polar residues" evidence="4">
    <location>
        <begin position="782"/>
        <end position="796"/>
    </location>
</feature>
<feature type="repeat" description="RCC1" evidence="2">
    <location>
        <begin position="327"/>
        <end position="378"/>
    </location>
</feature>
<protein>
    <submittedName>
        <fullName evidence="6">Regulator of chromosome condensation domain-containing protein, putative</fullName>
    </submittedName>
</protein>
<feature type="repeat" description="RCC1" evidence="2">
    <location>
        <begin position="430"/>
        <end position="480"/>
    </location>
</feature>
<keyword evidence="1" id="KW-0677">Repeat</keyword>
<feature type="compositionally biased region" description="Low complexity" evidence="4">
    <location>
        <begin position="60"/>
        <end position="70"/>
    </location>
</feature>
<dbReference type="PRINTS" id="PR00633">
    <property type="entry name" value="RCCNDNSATION"/>
</dbReference>
<name>A0A0F7UCJ9_NEOCL</name>
<dbReference type="Gene3D" id="1.10.287.1490">
    <property type="match status" value="1"/>
</dbReference>
<feature type="compositionally biased region" description="Low complexity" evidence="4">
    <location>
        <begin position="743"/>
        <end position="754"/>
    </location>
</feature>
<dbReference type="InterPro" id="IPR058923">
    <property type="entry name" value="RCC1-like_dom"/>
</dbReference>
<evidence type="ECO:0000256" key="3">
    <source>
        <dbReference type="SAM" id="Coils"/>
    </source>
</evidence>
<feature type="domain" description="RCC1-like" evidence="5">
    <location>
        <begin position="252"/>
        <end position="490"/>
    </location>
</feature>
<evidence type="ECO:0000256" key="2">
    <source>
        <dbReference type="PROSITE-ProRule" id="PRU00235"/>
    </source>
</evidence>
<feature type="compositionally biased region" description="Low complexity" evidence="4">
    <location>
        <begin position="33"/>
        <end position="44"/>
    </location>
</feature>
<dbReference type="PROSITE" id="PS50012">
    <property type="entry name" value="RCC1_3"/>
    <property type="match status" value="3"/>
</dbReference>
<evidence type="ECO:0000256" key="1">
    <source>
        <dbReference type="ARBA" id="ARBA00022737"/>
    </source>
</evidence>
<proteinExistence type="predicted"/>
<feature type="region of interest" description="Disordered" evidence="4">
    <location>
        <begin position="1851"/>
        <end position="1916"/>
    </location>
</feature>
<gene>
    <name evidence="6" type="ORF">BN1204_019420</name>
</gene>
<organism evidence="6">
    <name type="scientific">Neospora caninum (strain Liverpool)</name>
    <dbReference type="NCBI Taxonomy" id="572307"/>
    <lineage>
        <taxon>Eukaryota</taxon>
        <taxon>Sar</taxon>
        <taxon>Alveolata</taxon>
        <taxon>Apicomplexa</taxon>
        <taxon>Conoidasida</taxon>
        <taxon>Coccidia</taxon>
        <taxon>Eucoccidiorida</taxon>
        <taxon>Eimeriorina</taxon>
        <taxon>Sarcocystidae</taxon>
        <taxon>Neospora</taxon>
    </lineage>
</organism>
<dbReference type="InterPro" id="IPR000408">
    <property type="entry name" value="Reg_chr_condens"/>
</dbReference>
<dbReference type="EMBL" id="LN714481">
    <property type="protein sequence ID" value="CEL66117.1"/>
    <property type="molecule type" value="Genomic_DNA"/>
</dbReference>
<dbReference type="GO" id="GO:0005737">
    <property type="term" value="C:cytoplasm"/>
    <property type="evidence" value="ECO:0007669"/>
    <property type="project" value="TreeGrafter"/>
</dbReference>
<feature type="compositionally biased region" description="Low complexity" evidence="4">
    <location>
        <begin position="665"/>
        <end position="677"/>
    </location>
</feature>
<feature type="region of interest" description="Disordered" evidence="4">
    <location>
        <begin position="660"/>
        <end position="844"/>
    </location>
</feature>
<feature type="region of interest" description="Disordered" evidence="4">
    <location>
        <begin position="1765"/>
        <end position="1784"/>
    </location>
</feature>
<evidence type="ECO:0000256" key="4">
    <source>
        <dbReference type="SAM" id="MobiDB-lite"/>
    </source>
</evidence>
<feature type="compositionally biased region" description="Low complexity" evidence="4">
    <location>
        <begin position="823"/>
        <end position="836"/>
    </location>
</feature>
<dbReference type="PROSITE" id="PS00626">
    <property type="entry name" value="RCC1_2"/>
    <property type="match status" value="2"/>
</dbReference>
<dbReference type="PANTHER" id="PTHR45622">
    <property type="entry name" value="UBIQUITIN-PROTEIN LIGASE E3A-RELATED"/>
    <property type="match status" value="1"/>
</dbReference>
<feature type="compositionally biased region" description="Basic and acidic residues" evidence="4">
    <location>
        <begin position="1765"/>
        <end position="1780"/>
    </location>
</feature>
<sequence length="1916" mass="206095">MQEPEDTSWPVEAFETHVTNFLVSDMIQGFSGGTESSSSSQDSGNQEPSRDNGPATLDASGPSSSTQGGSTREDTGNKAEPPGAVDCSSVPTQNAWNLPSSVPSLAALPQSFGHAFLPQRPGSGAILVPNMITCRDVHAPRAMDLLVPPSMANPQASSVCELPPESLKRAPELPSSSKDSYATSQATGDCASVNEGLVRPSSSSGTVAQEYAEEGEDGSGSCVYVWSTTSSARNEQTGDRSSEAAGIVLSQPNKFSSYLRILSVACGQSLAAFIAADGKLYCWDWDLSSGDLHASSPQLVEGANIEKMTIKQVSCGANHLACVNDSGRVFTYGSNESGQRGMAAEGPPSSRIADEVFFSCRAKQVACGPQYTLVVLDDGRVYGMGDGSHGVLGNVSNKIVRIPTKINFQDRRVAFVAAGISHALAITDLGSTYAWGRNDSGQLGLGHTDDRWTPQVVCELSGHKTIMVAAHTASVALTKERKLFAWGTNSLLSPAMIFSQPFQDVDLGDALFCLAEDGGEQSLLVTPLCQLRSGSSTSGCMRISLSGIMQLSAAPGVLLAVGPPSDGPDEPAEYVHAEESCGASWPAATAETQAGGGDALFPATATRHAHPEAPLKSALRRYSEGCLTSASRSSSVGSEKSRKRVTFADTVTLFCLEPRPELQAPDDASSPSADAAPGDPKAVKNTKRVSATVPARQGQSRSKADPSRPRSRSASPGGRSREKGASSNATPPSRPQMQPCLRAGNSASATAASGSAGGSSGRAPAAESGASCVDSKAKATRKQSAVASQMGKQSPATERGGNGDAPRAAAQAKRQLRRSGDSAADPAPATAKAPDTNLGDGDSGLKETAVRVTTEQPGKHGAASRPEKPVSVATDDELAGALAADVCPGPSGGSTPEFGCVNNVYFGGSPSSSNTPLPVHGAFPCGQELVSGHLATPGSAVAGDSLQMAGPGPTAGARPGNFKEEFSKQTAALSPHENASAIAQTLERSHASMACPNDLALAQAAAPQQMEFFPLFREGMDGPVHSHAQRAGPRVGSGTAGSAVVGMPLQERSSDQASLGCLSHPAPLTAVGTHLRMFPPASDMSDPMAAPHGQVCAFPSSVGMVGRLSASNVGWGPSPAAPFPAARNCFGPPDMLRQQQPQNFFADSELARLYDVSDIVKKQKEFREIRSVLCAAQEDIAEVEKEKEELRRELRETKTALKESLAKLEESAEANSVMERALAAQKKRIQTLQEELDEEAQQSHNDLTQVLQKLSQAEQDRAKLARSLAAAQDSLQTFQKHKPLQERLEREASALRQQLKTQKDEQAHQLKQAEEAIGEWREAHAKLQEALMEAEQNRKSEVDERQAEVDRLQKQLQQLEEELQHVKDQVDMASQSTIETERQRRVAAEERVDELEAALNELAADFAASKRANTRQKRELDSVTEEKLRALQENEELREELQRARDEIGKEEVRVSSLQSEIQELRVAASGAELAKNRQLEVTEHLEQKVAELTGELSSCKEEIAKKEEQLQKYAQLAKHATVLAPASPCTECQNLKTELLRTTDQRNTMSSQIEALQSDLTAHQNAARDQQSVLHELQMELTVYKQRQASELQAITEQKTYLEKKVHDLEEAKEEVEESVASLQEELSCLKKEDEAQKIRERLVTAQVDQLFQVLRHHVDLEASVSDSEKSSAKDSPAADGISEHPVVAVSRAISIWTFEDVHSICEKWNLALLVDAELHKLRDRLFDLTRRETELKGQLAEAADHQQKELQARQKLEELEEKLRRTQEDAERNEKKMQEAQQAGSWSTARFLEQQKYFEMELGITKRQLTECRSEVHQLRTRNSALLLDLTKQEERIANLIKQNERLAARRRQSRLQTDRSATSTSASSLELGPGGPAFPLEEICEGTSPRKPESASPRRGSKSRANRVDMVAT</sequence>
<dbReference type="InterPro" id="IPR009091">
    <property type="entry name" value="RCC1/BLIP-II"/>
</dbReference>
<dbReference type="Pfam" id="PF25390">
    <property type="entry name" value="WD40_RLD"/>
    <property type="match status" value="1"/>
</dbReference>
<feature type="compositionally biased region" description="Polar residues" evidence="4">
    <location>
        <begin position="174"/>
        <end position="187"/>
    </location>
</feature>
<feature type="coiled-coil region" evidence="3">
    <location>
        <begin position="1593"/>
        <end position="1641"/>
    </location>
</feature>
<feature type="repeat" description="RCC1" evidence="2">
    <location>
        <begin position="379"/>
        <end position="429"/>
    </location>
</feature>
<dbReference type="InterPro" id="IPR051709">
    <property type="entry name" value="Ub-ligase/GTPase-reg"/>
</dbReference>
<dbReference type="PANTHER" id="PTHR45622:SF70">
    <property type="entry name" value="SECRETION-REGULATING GUANINE NUCLEOTIDE EXCHANGE FACTOR"/>
    <property type="match status" value="1"/>
</dbReference>
<feature type="region of interest" description="Disordered" evidence="4">
    <location>
        <begin position="152"/>
        <end position="214"/>
    </location>
</feature>
<dbReference type="Gene3D" id="2.130.10.30">
    <property type="entry name" value="Regulator of chromosome condensation 1/beta-lactamase-inhibitor protein II"/>
    <property type="match status" value="1"/>
</dbReference>
<feature type="region of interest" description="Disordered" evidence="4">
    <location>
        <begin position="852"/>
        <end position="871"/>
    </location>
</feature>
<accession>A0A0F7UCJ9</accession>
<reference evidence="6" key="1">
    <citation type="journal article" date="2015" name="PLoS ONE">
        <title>Comprehensive Evaluation of Toxoplasma gondii VEG and Neospora caninum LIV Genomes with Tachyzoite Stage Transcriptome and Proteome Defines Novel Transcript Features.</title>
        <authorList>
            <person name="Ramaprasad A."/>
            <person name="Mourier T."/>
            <person name="Naeem R."/>
            <person name="Malas T.B."/>
            <person name="Moussa E."/>
            <person name="Panigrahi A."/>
            <person name="Vermont S.J."/>
            <person name="Otto T.D."/>
            <person name="Wastling J."/>
            <person name="Pain A."/>
        </authorList>
    </citation>
    <scope>NUCLEOTIDE SEQUENCE</scope>
    <source>
        <strain evidence="6">Liverpool</strain>
    </source>
</reference>
<feature type="compositionally biased region" description="Low complexity" evidence="4">
    <location>
        <begin position="761"/>
        <end position="771"/>
    </location>
</feature>
<feature type="coiled-coil region" evidence="3">
    <location>
        <begin position="1173"/>
        <end position="1517"/>
    </location>
</feature>
<feature type="region of interest" description="Disordered" evidence="4">
    <location>
        <begin position="25"/>
        <end position="92"/>
    </location>
</feature>
<dbReference type="SUPFAM" id="SSF50985">
    <property type="entry name" value="RCC1/BLIP-II"/>
    <property type="match status" value="1"/>
</dbReference>
<keyword evidence="3" id="KW-0175">Coiled coil</keyword>
<evidence type="ECO:0000259" key="5">
    <source>
        <dbReference type="Pfam" id="PF25390"/>
    </source>
</evidence>
<evidence type="ECO:0000313" key="6">
    <source>
        <dbReference type="EMBL" id="CEL66117.1"/>
    </source>
</evidence>